<dbReference type="PANTHER" id="PTHR24320">
    <property type="entry name" value="RETINOL DEHYDROGENASE"/>
    <property type="match status" value="1"/>
</dbReference>
<protein>
    <submittedName>
        <fullName evidence="4">SDR family NAD(P)-dependent oxidoreductase</fullName>
    </submittedName>
</protein>
<evidence type="ECO:0000313" key="5">
    <source>
        <dbReference type="Proteomes" id="UP001589627"/>
    </source>
</evidence>
<proteinExistence type="inferred from homology"/>
<evidence type="ECO:0000256" key="3">
    <source>
        <dbReference type="SAM" id="MobiDB-lite"/>
    </source>
</evidence>
<keyword evidence="5" id="KW-1185">Reference proteome</keyword>
<gene>
    <name evidence="4" type="ORF">ACFFNX_22855</name>
</gene>
<dbReference type="Pfam" id="PF00106">
    <property type="entry name" value="adh_short"/>
    <property type="match status" value="1"/>
</dbReference>
<evidence type="ECO:0000256" key="1">
    <source>
        <dbReference type="ARBA" id="ARBA00006484"/>
    </source>
</evidence>
<sequence>MTSTRITTGFGAESTASDVIAGVDLTGRRAVVTGASSGIGVETARALAGANAEVTLAVRDVEAGEKAAAAITAAATGHPDVTVAPLDLADQSSVRAFVAGWSGPLHILVNNAGVMATLETRTAEGWELQFATNHLGHFALATGLHDALRAAGSARVVVVASVGHVNGEVLFDDIHFAHHPYDPWAAYAQSKTANILFAVEAARRWAGDGIAVNALNPGRIWDTGLSRHLPPAPASFDPGAATGVSVKNIESGAATSVLLAASPLVQGVTGRYFEDCEEAAPFTPGVRRGVADHAVDPRKAARLWQVSLDLLAAAPRSSGKTAVGPPGRASGRAGSREHRDRRRYA</sequence>
<dbReference type="InterPro" id="IPR036291">
    <property type="entry name" value="NAD(P)-bd_dom_sf"/>
</dbReference>
<comment type="caution">
    <text evidence="4">The sequence shown here is derived from an EMBL/GenBank/DDBJ whole genome shotgun (WGS) entry which is preliminary data.</text>
</comment>
<comment type="similarity">
    <text evidence="1">Belongs to the short-chain dehydrogenases/reductases (SDR) family.</text>
</comment>
<reference evidence="4 5" key="1">
    <citation type="submission" date="2024-09" db="EMBL/GenBank/DDBJ databases">
        <authorList>
            <person name="Sun Q."/>
            <person name="Mori K."/>
        </authorList>
    </citation>
    <scope>NUCLEOTIDE SEQUENCE [LARGE SCALE GENOMIC DNA]</scope>
    <source>
        <strain evidence="4 5">TBRC 0563</strain>
    </source>
</reference>
<evidence type="ECO:0000313" key="4">
    <source>
        <dbReference type="EMBL" id="MFB9835026.1"/>
    </source>
</evidence>
<dbReference type="InterPro" id="IPR002347">
    <property type="entry name" value="SDR_fam"/>
</dbReference>
<dbReference type="RefSeq" id="WP_378205734.1">
    <property type="nucleotide sequence ID" value="NZ_JBHLZP010000173.1"/>
</dbReference>
<keyword evidence="2" id="KW-0560">Oxidoreductase</keyword>
<name>A0ABV5YJ04_9ACTN</name>
<dbReference type="Proteomes" id="UP001589627">
    <property type="component" value="Unassembled WGS sequence"/>
</dbReference>
<organism evidence="4 5">
    <name type="scientific">Actinoallomurus acaciae</name>
    <dbReference type="NCBI Taxonomy" id="502577"/>
    <lineage>
        <taxon>Bacteria</taxon>
        <taxon>Bacillati</taxon>
        <taxon>Actinomycetota</taxon>
        <taxon>Actinomycetes</taxon>
        <taxon>Streptosporangiales</taxon>
        <taxon>Thermomonosporaceae</taxon>
        <taxon>Actinoallomurus</taxon>
    </lineage>
</organism>
<dbReference type="Gene3D" id="3.40.50.720">
    <property type="entry name" value="NAD(P)-binding Rossmann-like Domain"/>
    <property type="match status" value="1"/>
</dbReference>
<dbReference type="EMBL" id="JBHLZP010000173">
    <property type="protein sequence ID" value="MFB9835026.1"/>
    <property type="molecule type" value="Genomic_DNA"/>
</dbReference>
<dbReference type="PRINTS" id="PR00081">
    <property type="entry name" value="GDHRDH"/>
</dbReference>
<dbReference type="SUPFAM" id="SSF51735">
    <property type="entry name" value="NAD(P)-binding Rossmann-fold domains"/>
    <property type="match status" value="1"/>
</dbReference>
<dbReference type="PANTHER" id="PTHR24320:SF227">
    <property type="entry name" value="RETINOL DEHYDROGENASE 11"/>
    <property type="match status" value="1"/>
</dbReference>
<accession>A0ABV5YJ04</accession>
<feature type="region of interest" description="Disordered" evidence="3">
    <location>
        <begin position="315"/>
        <end position="345"/>
    </location>
</feature>
<evidence type="ECO:0000256" key="2">
    <source>
        <dbReference type="ARBA" id="ARBA00023002"/>
    </source>
</evidence>